<proteinExistence type="predicted"/>
<gene>
    <name evidence="2" type="ORF">LEP1GSC195_1112</name>
</gene>
<organism evidence="2 3">
    <name type="scientific">Leptospira wolbachii serovar Codice str. CDC</name>
    <dbReference type="NCBI Taxonomy" id="1218599"/>
    <lineage>
        <taxon>Bacteria</taxon>
        <taxon>Pseudomonadati</taxon>
        <taxon>Spirochaetota</taxon>
        <taxon>Spirochaetia</taxon>
        <taxon>Leptospirales</taxon>
        <taxon>Leptospiraceae</taxon>
        <taxon>Leptospira</taxon>
    </lineage>
</organism>
<keyword evidence="1" id="KW-1133">Transmembrane helix</keyword>
<feature type="transmembrane region" description="Helical" evidence="1">
    <location>
        <begin position="392"/>
        <end position="411"/>
    </location>
</feature>
<feature type="transmembrane region" description="Helical" evidence="1">
    <location>
        <begin position="238"/>
        <end position="256"/>
    </location>
</feature>
<feature type="transmembrane region" description="Helical" evidence="1">
    <location>
        <begin position="99"/>
        <end position="120"/>
    </location>
</feature>
<evidence type="ECO:0000313" key="2">
    <source>
        <dbReference type="EMBL" id="EOQ98227.1"/>
    </source>
</evidence>
<dbReference type="Proteomes" id="UP000013984">
    <property type="component" value="Unassembled WGS sequence"/>
</dbReference>
<protein>
    <recommendedName>
        <fullName evidence="4">Oligosaccharide repeat unit polymerase</fullName>
    </recommendedName>
</protein>
<feature type="transmembrane region" description="Helical" evidence="1">
    <location>
        <begin position="36"/>
        <end position="55"/>
    </location>
</feature>
<feature type="transmembrane region" description="Helical" evidence="1">
    <location>
        <begin position="368"/>
        <end position="385"/>
    </location>
</feature>
<evidence type="ECO:0000313" key="3">
    <source>
        <dbReference type="Proteomes" id="UP000013984"/>
    </source>
</evidence>
<reference evidence="2" key="1">
    <citation type="submission" date="2013-04" db="EMBL/GenBank/DDBJ databases">
        <authorList>
            <person name="Harkins D.M."/>
            <person name="Durkin A.S."/>
            <person name="Brinkac L.M."/>
            <person name="Haft D.H."/>
            <person name="Selengut J.D."/>
            <person name="Sanka R."/>
            <person name="DePew J."/>
            <person name="Purushe J."/>
            <person name="Galloway R.L."/>
            <person name="Vinetz J.M."/>
            <person name="Sutton G.G."/>
            <person name="Nierman W.C."/>
            <person name="Fouts D.E."/>
        </authorList>
    </citation>
    <scope>NUCLEOTIDE SEQUENCE [LARGE SCALE GENOMIC DNA]</scope>
    <source>
        <strain evidence="2">CDC</strain>
    </source>
</reference>
<keyword evidence="1" id="KW-0472">Membrane</keyword>
<dbReference type="AlphaFoldDB" id="R9A7Y6"/>
<comment type="caution">
    <text evidence="2">The sequence shown here is derived from an EMBL/GenBank/DDBJ whole genome shotgun (WGS) entry which is preliminary data.</text>
</comment>
<evidence type="ECO:0008006" key="4">
    <source>
        <dbReference type="Google" id="ProtNLM"/>
    </source>
</evidence>
<evidence type="ECO:0000256" key="1">
    <source>
        <dbReference type="SAM" id="Phobius"/>
    </source>
</evidence>
<accession>R9A7Y6</accession>
<dbReference type="EMBL" id="AOGZ02000008">
    <property type="protein sequence ID" value="EOQ98227.1"/>
    <property type="molecule type" value="Genomic_DNA"/>
</dbReference>
<dbReference type="STRING" id="1218599.LEP1GSC195_1112"/>
<keyword evidence="1" id="KW-0812">Transmembrane</keyword>
<feature type="transmembrane region" description="Helical" evidence="1">
    <location>
        <begin position="417"/>
        <end position="437"/>
    </location>
</feature>
<name>R9A7Y6_9LEPT</name>
<sequence>MGYQSIQIIIFYVVVLFLLNRISYKYSIFAAVIVSWWFLWNFISSTSITNLFVIGQKTQNLYYIFFSGLVLGAIIWKLLRSRSSFEYLFIIPKYRLKYIVRAVFLFYVLVIVPITIYFLARGLYLMSTEFTVREYRSEVFGLWTGSSKLFHNSKMISIFYFWIVNPFQVASVFLGVSFRNIGNDNRLFYVAILLLFFDAIILAGRFALHSLISVFLITLLLDLFSSHSREFFYRKNKYLFLFIGFILFFLMVFTMLRDNSGLSGFVDSLKLYIFIYHTESFSILDHELLNPSSIIHDLTYGKSFFGGVLKYPILLMNQLGFNIISEESRIGGYLHKNFAIGINEDGSLIQLNAFGSIFFSMYRDGREFFIFLCGIFYGYNLLFFSQRFYSRSVLGVSLLVSMLFIGIYGIFQPYIDGAILPSLLISSIILIVLNFYYKRIV</sequence>
<feature type="transmembrane region" description="Helical" evidence="1">
    <location>
        <begin position="61"/>
        <end position="79"/>
    </location>
</feature>
<feature type="transmembrane region" description="Helical" evidence="1">
    <location>
        <begin position="210"/>
        <end position="226"/>
    </location>
</feature>
<feature type="transmembrane region" description="Helical" evidence="1">
    <location>
        <begin position="155"/>
        <end position="175"/>
    </location>
</feature>
<feature type="transmembrane region" description="Helical" evidence="1">
    <location>
        <begin position="187"/>
        <end position="204"/>
    </location>
</feature>
<feature type="transmembrane region" description="Helical" evidence="1">
    <location>
        <begin position="6"/>
        <end position="24"/>
    </location>
</feature>
<keyword evidence="3" id="KW-1185">Reference proteome</keyword>